<organism evidence="2 3">
    <name type="scientific">Aestuariispira insulae</name>
    <dbReference type="NCBI Taxonomy" id="1461337"/>
    <lineage>
        <taxon>Bacteria</taxon>
        <taxon>Pseudomonadati</taxon>
        <taxon>Pseudomonadota</taxon>
        <taxon>Alphaproteobacteria</taxon>
        <taxon>Rhodospirillales</taxon>
        <taxon>Kiloniellaceae</taxon>
        <taxon>Aestuariispira</taxon>
    </lineage>
</organism>
<evidence type="ECO:0000256" key="1">
    <source>
        <dbReference type="SAM" id="Phobius"/>
    </source>
</evidence>
<comment type="caution">
    <text evidence="2">The sequence shown here is derived from an EMBL/GenBank/DDBJ whole genome shotgun (WGS) entry which is preliminary data.</text>
</comment>
<keyword evidence="1" id="KW-0472">Membrane</keyword>
<dbReference type="RefSeq" id="WP_115935952.1">
    <property type="nucleotide sequence ID" value="NZ_QRDW01000002.1"/>
</dbReference>
<evidence type="ECO:0000313" key="3">
    <source>
        <dbReference type="Proteomes" id="UP000256845"/>
    </source>
</evidence>
<keyword evidence="1" id="KW-0812">Transmembrane</keyword>
<proteinExistence type="predicted"/>
<dbReference type="Proteomes" id="UP000256845">
    <property type="component" value="Unassembled WGS sequence"/>
</dbReference>
<protein>
    <recommendedName>
        <fullName evidence="4">Heme exporter protein D</fullName>
    </recommendedName>
</protein>
<evidence type="ECO:0000313" key="2">
    <source>
        <dbReference type="EMBL" id="RED52417.1"/>
    </source>
</evidence>
<keyword evidence="1" id="KW-1133">Transmembrane helix</keyword>
<keyword evidence="3" id="KW-1185">Reference proteome</keyword>
<gene>
    <name evidence="2" type="ORF">DFP90_102438</name>
</gene>
<name>A0A3D9HSE4_9PROT</name>
<feature type="transmembrane region" description="Helical" evidence="1">
    <location>
        <begin position="12"/>
        <end position="35"/>
    </location>
</feature>
<evidence type="ECO:0008006" key="4">
    <source>
        <dbReference type="Google" id="ProtNLM"/>
    </source>
</evidence>
<sequence>MESMDQMSSILTFIGLFVGAWGIAASLAVVCYARLRERRMYRERHGGLERMLLQHSVKSSARR</sequence>
<accession>A0A3D9HSE4</accession>
<dbReference type="AlphaFoldDB" id="A0A3D9HSE4"/>
<reference evidence="2 3" key="1">
    <citation type="submission" date="2018-07" db="EMBL/GenBank/DDBJ databases">
        <title>Genomic Encyclopedia of Type Strains, Phase III (KMG-III): the genomes of soil and plant-associated and newly described type strains.</title>
        <authorList>
            <person name="Whitman W."/>
        </authorList>
    </citation>
    <scope>NUCLEOTIDE SEQUENCE [LARGE SCALE GENOMIC DNA]</scope>
    <source>
        <strain evidence="2 3">CECT 8488</strain>
    </source>
</reference>
<dbReference type="EMBL" id="QRDW01000002">
    <property type="protein sequence ID" value="RED52417.1"/>
    <property type="molecule type" value="Genomic_DNA"/>
</dbReference>